<gene>
    <name evidence="1" type="ORF">LCGC14_1553570</name>
</gene>
<dbReference type="Gene3D" id="3.40.1350.10">
    <property type="match status" value="1"/>
</dbReference>
<sequence>MTEKQIQRDIAKTFKQFGCEVVSFSQPFAAKQTAGIADLRIYHRERKRSAWFEVKRPGGKQSPGQKVFQGLVESVGERYVLGGMPQCLELLREWGFKLGREAQRGT</sequence>
<comment type="caution">
    <text evidence="1">The sequence shown here is derived from an EMBL/GenBank/DDBJ whole genome shotgun (WGS) entry which is preliminary data.</text>
</comment>
<evidence type="ECO:0008006" key="2">
    <source>
        <dbReference type="Google" id="ProtNLM"/>
    </source>
</evidence>
<evidence type="ECO:0000313" key="1">
    <source>
        <dbReference type="EMBL" id="KKM54227.1"/>
    </source>
</evidence>
<dbReference type="AlphaFoldDB" id="A0A0F9LQF9"/>
<reference evidence="1" key="1">
    <citation type="journal article" date="2015" name="Nature">
        <title>Complex archaea that bridge the gap between prokaryotes and eukaryotes.</title>
        <authorList>
            <person name="Spang A."/>
            <person name="Saw J.H."/>
            <person name="Jorgensen S.L."/>
            <person name="Zaremba-Niedzwiedzka K."/>
            <person name="Martijn J."/>
            <person name="Lind A.E."/>
            <person name="van Eijk R."/>
            <person name="Schleper C."/>
            <person name="Guy L."/>
            <person name="Ettema T.J."/>
        </authorList>
    </citation>
    <scope>NUCLEOTIDE SEQUENCE</scope>
</reference>
<name>A0A0F9LQF9_9ZZZZ</name>
<dbReference type="InterPro" id="IPR011856">
    <property type="entry name" value="tRNA_endonuc-like_dom_sf"/>
</dbReference>
<organism evidence="1">
    <name type="scientific">marine sediment metagenome</name>
    <dbReference type="NCBI Taxonomy" id="412755"/>
    <lineage>
        <taxon>unclassified sequences</taxon>
        <taxon>metagenomes</taxon>
        <taxon>ecological metagenomes</taxon>
    </lineage>
</organism>
<proteinExistence type="predicted"/>
<protein>
    <recommendedName>
        <fullName evidence="2">VRR-NUC domain-containing protein</fullName>
    </recommendedName>
</protein>
<dbReference type="GO" id="GO:0003676">
    <property type="term" value="F:nucleic acid binding"/>
    <property type="evidence" value="ECO:0007669"/>
    <property type="project" value="InterPro"/>
</dbReference>
<accession>A0A0F9LQF9</accession>
<dbReference type="EMBL" id="LAZR01011907">
    <property type="protein sequence ID" value="KKM54227.1"/>
    <property type="molecule type" value="Genomic_DNA"/>
</dbReference>